<feature type="transmembrane region" description="Helical" evidence="8">
    <location>
        <begin position="381"/>
        <end position="401"/>
    </location>
</feature>
<accession>A0AA38W304</accession>
<organism evidence="10 11">
    <name type="scientific">Coniochaeta hoffmannii</name>
    <dbReference type="NCBI Taxonomy" id="91930"/>
    <lineage>
        <taxon>Eukaryota</taxon>
        <taxon>Fungi</taxon>
        <taxon>Dikarya</taxon>
        <taxon>Ascomycota</taxon>
        <taxon>Pezizomycotina</taxon>
        <taxon>Sordariomycetes</taxon>
        <taxon>Sordariomycetidae</taxon>
        <taxon>Coniochaetales</taxon>
        <taxon>Coniochaetaceae</taxon>
        <taxon>Coniochaeta</taxon>
    </lineage>
</organism>
<dbReference type="Proteomes" id="UP001174691">
    <property type="component" value="Unassembled WGS sequence"/>
</dbReference>
<dbReference type="PRINTS" id="PR00171">
    <property type="entry name" value="SUGRTRNSPORT"/>
</dbReference>
<feature type="transmembrane region" description="Helical" evidence="8">
    <location>
        <begin position="275"/>
        <end position="297"/>
    </location>
</feature>
<evidence type="ECO:0000256" key="5">
    <source>
        <dbReference type="ARBA" id="ARBA00022989"/>
    </source>
</evidence>
<dbReference type="AlphaFoldDB" id="A0AA38W304"/>
<proteinExistence type="inferred from homology"/>
<dbReference type="PROSITE" id="PS00217">
    <property type="entry name" value="SUGAR_TRANSPORT_2"/>
    <property type="match status" value="1"/>
</dbReference>
<feature type="transmembrane region" description="Helical" evidence="8">
    <location>
        <begin position="186"/>
        <end position="204"/>
    </location>
</feature>
<feature type="transmembrane region" description="Helical" evidence="8">
    <location>
        <begin position="94"/>
        <end position="112"/>
    </location>
</feature>
<evidence type="ECO:0000256" key="2">
    <source>
        <dbReference type="ARBA" id="ARBA00010992"/>
    </source>
</evidence>
<name>A0AA38W304_9PEZI</name>
<dbReference type="SUPFAM" id="SSF103473">
    <property type="entry name" value="MFS general substrate transporter"/>
    <property type="match status" value="1"/>
</dbReference>
<keyword evidence="6 8" id="KW-0472">Membrane</keyword>
<evidence type="ECO:0000313" key="10">
    <source>
        <dbReference type="EMBL" id="KAJ9161931.1"/>
    </source>
</evidence>
<feature type="transmembrane region" description="Helical" evidence="8">
    <location>
        <begin position="317"/>
        <end position="337"/>
    </location>
</feature>
<sequence length="528" mass="57971">MNSAGILGKRPRGLEGTALIAYLAVVNSVSMAHFGYDQGVFSGALISADFIKLFPQTRKADISGITSSCFSLGAFFGCIASFTFGDRLGRKKTVWLGLSLNVMGAILQIAAFHLPQMIVGRIVNGFGMGVISSTCPVFMAETSPSRLRGKLVVLGSVCNTLGFCLANWINYGLYANNGPEQWRFPLGFQLVFPLIVSLFLPSVVESPRWLLLRNRQEDAVQSLARLHGKSHALDDRKLNDELSSISKSIQEGRKNRAPTLDVLLFRDSNQNMRRLLLSCGTQLMQQLTGVNAMGYYLPTLLIQSVGVSSAYARLLTAANATLYLGAALLCLALIDLVGRRKLLLYGSLATSCCYLIAAIILKEAANHPDNKRTLGAVTTSMFFLYYFTYGTSFAKVPWVFNSEITSLGWRARGAAAATATNWMGGFIVVQFTKTGVNNLGWGFYLLFSCFCFSFFPIVYLLYPETSRRTLEDMDEIFKERRGVFVFADRALTQRERPQAFIEAERRRIEAVSGSAGSAAQVTPGMLAV</sequence>
<evidence type="ECO:0000256" key="8">
    <source>
        <dbReference type="SAM" id="Phobius"/>
    </source>
</evidence>
<dbReference type="InterPro" id="IPR005829">
    <property type="entry name" value="Sugar_transporter_CS"/>
</dbReference>
<comment type="similarity">
    <text evidence="2 7">Belongs to the major facilitator superfamily. Sugar transporter (TC 2.A.1.1) family.</text>
</comment>
<dbReference type="PROSITE" id="PS50850">
    <property type="entry name" value="MFS"/>
    <property type="match status" value="1"/>
</dbReference>
<keyword evidence="4 8" id="KW-0812">Transmembrane</keyword>
<feature type="transmembrane region" description="Helical" evidence="8">
    <location>
        <begin position="118"/>
        <end position="139"/>
    </location>
</feature>
<dbReference type="InterPro" id="IPR050360">
    <property type="entry name" value="MFS_Sugar_Transporters"/>
</dbReference>
<evidence type="ECO:0000256" key="1">
    <source>
        <dbReference type="ARBA" id="ARBA00004141"/>
    </source>
</evidence>
<evidence type="ECO:0000259" key="9">
    <source>
        <dbReference type="PROSITE" id="PS50850"/>
    </source>
</evidence>
<evidence type="ECO:0000256" key="6">
    <source>
        <dbReference type="ARBA" id="ARBA00023136"/>
    </source>
</evidence>
<feature type="domain" description="Major facilitator superfamily (MFS) profile" evidence="9">
    <location>
        <begin position="23"/>
        <end position="466"/>
    </location>
</feature>
<keyword evidence="5 8" id="KW-1133">Transmembrane helix</keyword>
<evidence type="ECO:0000313" key="11">
    <source>
        <dbReference type="Proteomes" id="UP001174691"/>
    </source>
</evidence>
<feature type="transmembrane region" description="Helical" evidence="8">
    <location>
        <begin position="19"/>
        <end position="36"/>
    </location>
</feature>
<gene>
    <name evidence="10" type="ORF">NKR19_g1841</name>
</gene>
<keyword evidence="11" id="KW-1185">Reference proteome</keyword>
<protein>
    <submittedName>
        <fullName evidence="10">General substrate transporter</fullName>
    </submittedName>
</protein>
<evidence type="ECO:0000256" key="7">
    <source>
        <dbReference type="RuleBase" id="RU003346"/>
    </source>
</evidence>
<feature type="transmembrane region" description="Helical" evidence="8">
    <location>
        <begin position="443"/>
        <end position="462"/>
    </location>
</feature>
<dbReference type="PANTHER" id="PTHR48022:SF26">
    <property type="entry name" value="MAJOR FACILITATOR SUPERFAMILY (MFS) PROFILE DOMAIN-CONTAINING PROTEIN-RELATED"/>
    <property type="match status" value="1"/>
</dbReference>
<dbReference type="GO" id="GO:0016020">
    <property type="term" value="C:membrane"/>
    <property type="evidence" value="ECO:0007669"/>
    <property type="project" value="UniProtKB-SubCell"/>
</dbReference>
<dbReference type="InterPro" id="IPR005828">
    <property type="entry name" value="MFS_sugar_transport-like"/>
</dbReference>
<keyword evidence="3 7" id="KW-0813">Transport</keyword>
<comment type="caution">
    <text evidence="10">The sequence shown here is derived from an EMBL/GenBank/DDBJ whole genome shotgun (WGS) entry which is preliminary data.</text>
</comment>
<feature type="transmembrane region" description="Helical" evidence="8">
    <location>
        <begin position="62"/>
        <end position="82"/>
    </location>
</feature>
<evidence type="ECO:0000256" key="4">
    <source>
        <dbReference type="ARBA" id="ARBA00022692"/>
    </source>
</evidence>
<dbReference type="InterPro" id="IPR003663">
    <property type="entry name" value="Sugar/inositol_transpt"/>
</dbReference>
<dbReference type="InterPro" id="IPR036259">
    <property type="entry name" value="MFS_trans_sf"/>
</dbReference>
<comment type="subcellular location">
    <subcellularLocation>
        <location evidence="1">Membrane</location>
        <topology evidence="1">Multi-pass membrane protein</topology>
    </subcellularLocation>
</comment>
<dbReference type="Pfam" id="PF00083">
    <property type="entry name" value="Sugar_tr"/>
    <property type="match status" value="1"/>
</dbReference>
<dbReference type="FunFam" id="1.20.1250.20:FF:000134">
    <property type="entry name" value="MFS sugar transporter protein"/>
    <property type="match status" value="1"/>
</dbReference>
<dbReference type="InterPro" id="IPR020846">
    <property type="entry name" value="MFS_dom"/>
</dbReference>
<evidence type="ECO:0000256" key="3">
    <source>
        <dbReference type="ARBA" id="ARBA00022448"/>
    </source>
</evidence>
<reference evidence="10" key="1">
    <citation type="submission" date="2022-07" db="EMBL/GenBank/DDBJ databases">
        <title>Fungi with potential for degradation of polypropylene.</title>
        <authorList>
            <person name="Gostincar C."/>
        </authorList>
    </citation>
    <scope>NUCLEOTIDE SEQUENCE</scope>
    <source>
        <strain evidence="10">EXF-13287</strain>
    </source>
</reference>
<feature type="transmembrane region" description="Helical" evidence="8">
    <location>
        <begin position="413"/>
        <end position="431"/>
    </location>
</feature>
<dbReference type="NCBIfam" id="TIGR00879">
    <property type="entry name" value="SP"/>
    <property type="match status" value="1"/>
</dbReference>
<dbReference type="GO" id="GO:0005351">
    <property type="term" value="F:carbohydrate:proton symporter activity"/>
    <property type="evidence" value="ECO:0007669"/>
    <property type="project" value="TreeGrafter"/>
</dbReference>
<dbReference type="PANTHER" id="PTHR48022">
    <property type="entry name" value="PLASTIDIC GLUCOSE TRANSPORTER 4"/>
    <property type="match status" value="1"/>
</dbReference>
<feature type="transmembrane region" description="Helical" evidence="8">
    <location>
        <begin position="151"/>
        <end position="174"/>
    </location>
</feature>
<dbReference type="Gene3D" id="1.20.1250.20">
    <property type="entry name" value="MFS general substrate transporter like domains"/>
    <property type="match status" value="1"/>
</dbReference>
<feature type="transmembrane region" description="Helical" evidence="8">
    <location>
        <begin position="342"/>
        <end position="361"/>
    </location>
</feature>
<dbReference type="EMBL" id="JANBVN010000017">
    <property type="protein sequence ID" value="KAJ9161931.1"/>
    <property type="molecule type" value="Genomic_DNA"/>
</dbReference>